<dbReference type="GO" id="GO:0016787">
    <property type="term" value="F:hydrolase activity"/>
    <property type="evidence" value="ECO:0007669"/>
    <property type="project" value="InterPro"/>
</dbReference>
<dbReference type="AlphaFoldDB" id="A0A512AIZ9"/>
<dbReference type="SUPFAM" id="SSF52799">
    <property type="entry name" value="(Phosphotyrosine protein) phosphatases II"/>
    <property type="match status" value="1"/>
</dbReference>
<dbReference type="Pfam" id="PF04273">
    <property type="entry name" value="BLH_phosphatase"/>
    <property type="match status" value="1"/>
</dbReference>
<reference evidence="2 3" key="1">
    <citation type="submission" date="2019-07" db="EMBL/GenBank/DDBJ databases">
        <title>Whole genome shotgun sequence of Novosphingobium sediminis NBRC 106119.</title>
        <authorList>
            <person name="Hosoyama A."/>
            <person name="Uohara A."/>
            <person name="Ohji S."/>
            <person name="Ichikawa N."/>
        </authorList>
    </citation>
    <scope>NUCLEOTIDE SEQUENCE [LARGE SCALE GENOMIC DNA]</scope>
    <source>
        <strain evidence="2 3">NBRC 106119</strain>
    </source>
</reference>
<dbReference type="Gene3D" id="3.90.190.10">
    <property type="entry name" value="Protein tyrosine phosphatase superfamily"/>
    <property type="match status" value="1"/>
</dbReference>
<feature type="domain" description="Beta-lactamase hydrolase-like protein phosphatase-like" evidence="1">
    <location>
        <begin position="2"/>
        <end position="110"/>
    </location>
</feature>
<dbReference type="RefSeq" id="WP_147159098.1">
    <property type="nucleotide sequence ID" value="NZ_BJYR01000010.1"/>
</dbReference>
<comment type="caution">
    <text evidence="2">The sequence shown here is derived from an EMBL/GenBank/DDBJ whole genome shotgun (WGS) entry which is preliminary data.</text>
</comment>
<gene>
    <name evidence="2" type="ORF">NSE01_15120</name>
</gene>
<dbReference type="NCBIfam" id="TIGR01244">
    <property type="entry name" value="TIGR01244 family sulfur transferase"/>
    <property type="match status" value="1"/>
</dbReference>
<proteinExistence type="predicted"/>
<dbReference type="InterPro" id="IPR005939">
    <property type="entry name" value="BLH_phosphatase-like"/>
</dbReference>
<keyword evidence="3" id="KW-1185">Reference proteome</keyword>
<evidence type="ECO:0000259" key="1">
    <source>
        <dbReference type="Pfam" id="PF04273"/>
    </source>
</evidence>
<protein>
    <submittedName>
        <fullName evidence="2">TIGR01244 family protein</fullName>
    </submittedName>
</protein>
<dbReference type="EMBL" id="BJYR01000010">
    <property type="protein sequence ID" value="GEN99679.1"/>
    <property type="molecule type" value="Genomic_DNA"/>
</dbReference>
<dbReference type="OrthoDB" id="9805710at2"/>
<dbReference type="InterPro" id="IPR029021">
    <property type="entry name" value="Prot-tyrosine_phosphatase-like"/>
</dbReference>
<evidence type="ECO:0000313" key="3">
    <source>
        <dbReference type="Proteomes" id="UP000321464"/>
    </source>
</evidence>
<accession>A0A512AIZ9</accession>
<sequence length="144" mass="15131">MFRKIDDKTFASPQIELSDVAEAQAMGIGMIINNRPEDESPDQTPGAEIEAAAKAAGIAYVAIPVTHAGFSMPQVEAMQAALAEAGDKPVLAYCRSGTRSTLLWALTQARMGMAPDQIAAHAAGAGYDVSPIMPQIDFLAAQAR</sequence>
<name>A0A512AIZ9_9SPHN</name>
<evidence type="ECO:0000313" key="2">
    <source>
        <dbReference type="EMBL" id="GEN99679.1"/>
    </source>
</evidence>
<dbReference type="Proteomes" id="UP000321464">
    <property type="component" value="Unassembled WGS sequence"/>
</dbReference>
<organism evidence="2 3">
    <name type="scientific">Novosphingobium sediminis</name>
    <dbReference type="NCBI Taxonomy" id="707214"/>
    <lineage>
        <taxon>Bacteria</taxon>
        <taxon>Pseudomonadati</taxon>
        <taxon>Pseudomonadota</taxon>
        <taxon>Alphaproteobacteria</taxon>
        <taxon>Sphingomonadales</taxon>
        <taxon>Sphingomonadaceae</taxon>
        <taxon>Novosphingobium</taxon>
    </lineage>
</organism>